<dbReference type="Pfam" id="PF00581">
    <property type="entry name" value="Rhodanese"/>
    <property type="match status" value="1"/>
</dbReference>
<dbReference type="PROSITE" id="PS50206">
    <property type="entry name" value="RHODANESE_3"/>
    <property type="match status" value="2"/>
</dbReference>
<dbReference type="CDD" id="cd01448">
    <property type="entry name" value="TST_Repeat_1"/>
    <property type="match status" value="1"/>
</dbReference>
<gene>
    <name evidence="7" type="primary">LOC116288800</name>
</gene>
<dbReference type="OrthoDB" id="270167at2759"/>
<evidence type="ECO:0000256" key="1">
    <source>
        <dbReference type="ARBA" id="ARBA00004496"/>
    </source>
</evidence>
<accession>A0A6P8HFY5</accession>
<keyword evidence="3" id="KW-0808">Transferase</keyword>
<dbReference type="FunFam" id="3.40.250.10:FF:000001">
    <property type="entry name" value="Sulfurtransferase"/>
    <property type="match status" value="1"/>
</dbReference>
<dbReference type="GO" id="GO:0004792">
    <property type="term" value="F:thiosulfate-cyanide sulfurtransferase activity"/>
    <property type="evidence" value="ECO:0007669"/>
    <property type="project" value="TreeGrafter"/>
</dbReference>
<dbReference type="PANTHER" id="PTHR11364">
    <property type="entry name" value="THIOSULFATE SULFERTANSFERASE"/>
    <property type="match status" value="1"/>
</dbReference>
<dbReference type="FunCoup" id="A0A6P8HFY5">
    <property type="interactions" value="724"/>
</dbReference>
<protein>
    <submittedName>
        <fullName evidence="7">3-mercaptopyruvate sulfurtransferase-like</fullName>
    </submittedName>
</protein>
<dbReference type="AlphaFoldDB" id="A0A6P8HFY5"/>
<evidence type="ECO:0000256" key="4">
    <source>
        <dbReference type="ARBA" id="ARBA00022737"/>
    </source>
</evidence>
<dbReference type="InterPro" id="IPR045078">
    <property type="entry name" value="TST/MPST-like"/>
</dbReference>
<name>A0A6P8HFY5_ACTTE</name>
<dbReference type="GO" id="GO:0005739">
    <property type="term" value="C:mitochondrion"/>
    <property type="evidence" value="ECO:0007669"/>
    <property type="project" value="TreeGrafter"/>
</dbReference>
<dbReference type="SMART" id="SM00450">
    <property type="entry name" value="RHOD"/>
    <property type="match status" value="2"/>
</dbReference>
<dbReference type="CDD" id="cd01449">
    <property type="entry name" value="TST_Repeat_2"/>
    <property type="match status" value="1"/>
</dbReference>
<keyword evidence="2" id="KW-0963">Cytoplasm</keyword>
<feature type="domain" description="Rhodanese" evidence="5">
    <location>
        <begin position="182"/>
        <end position="289"/>
    </location>
</feature>
<dbReference type="SUPFAM" id="SSF52821">
    <property type="entry name" value="Rhodanese/Cell cycle control phosphatase"/>
    <property type="match status" value="2"/>
</dbReference>
<dbReference type="FunFam" id="3.40.250.10:FF:000015">
    <property type="entry name" value="Sulfurtransferase"/>
    <property type="match status" value="1"/>
</dbReference>
<evidence type="ECO:0000259" key="5">
    <source>
        <dbReference type="PROSITE" id="PS50206"/>
    </source>
</evidence>
<dbReference type="GeneID" id="116288800"/>
<evidence type="ECO:0000256" key="3">
    <source>
        <dbReference type="ARBA" id="ARBA00022679"/>
    </source>
</evidence>
<sequence>MAVRPLVQASWLQQQLKEGVKHLRILDGSWFLPSAKREPEKEFYQKRIPGARYFDIDECRDKSSKYEHMLPSSDEFSKYVSNLGITNDSHVVVYDNNEKLGVFSSPRVWWTFRLFGHDKVSVLDGGLPKWCAEGFPTESGPLKEESFENNPPFKAVVNENLVCDFDFMMKNIESNNPVQMYDARPIGRFTGEEPEPRRDLPSGHMPKSKSLPYGKCLDLKKKCFKEPEELKKLFTEAGADFAKPLITSCGSGVTGAGLLLGAFLAGKTDGILYDGSWTEYVQRVKPDMILKGQD</sequence>
<dbReference type="RefSeq" id="XP_031551500.1">
    <property type="nucleotide sequence ID" value="XM_031695640.1"/>
</dbReference>
<evidence type="ECO:0000313" key="7">
    <source>
        <dbReference type="RefSeq" id="XP_031551500.1"/>
    </source>
</evidence>
<feature type="domain" description="Rhodanese" evidence="5">
    <location>
        <begin position="19"/>
        <end position="139"/>
    </location>
</feature>
<dbReference type="InParanoid" id="A0A6P8HFY5"/>
<proteinExistence type="predicted"/>
<keyword evidence="6" id="KW-1185">Reference proteome</keyword>
<dbReference type="PANTHER" id="PTHR11364:SF27">
    <property type="entry name" value="SULFURTRANSFERASE"/>
    <property type="match status" value="1"/>
</dbReference>
<dbReference type="Gene3D" id="3.40.250.10">
    <property type="entry name" value="Rhodanese-like domain"/>
    <property type="match status" value="2"/>
</dbReference>
<organism evidence="6 7">
    <name type="scientific">Actinia tenebrosa</name>
    <name type="common">Australian red waratah sea anemone</name>
    <dbReference type="NCBI Taxonomy" id="6105"/>
    <lineage>
        <taxon>Eukaryota</taxon>
        <taxon>Metazoa</taxon>
        <taxon>Cnidaria</taxon>
        <taxon>Anthozoa</taxon>
        <taxon>Hexacorallia</taxon>
        <taxon>Actiniaria</taxon>
        <taxon>Actiniidae</taxon>
        <taxon>Actinia</taxon>
    </lineage>
</organism>
<evidence type="ECO:0000256" key="2">
    <source>
        <dbReference type="ARBA" id="ARBA00022490"/>
    </source>
</evidence>
<dbReference type="InterPro" id="IPR001763">
    <property type="entry name" value="Rhodanese-like_dom"/>
</dbReference>
<dbReference type="KEGG" id="aten:116288800"/>
<evidence type="ECO:0000313" key="6">
    <source>
        <dbReference type="Proteomes" id="UP000515163"/>
    </source>
</evidence>
<reference evidence="7" key="1">
    <citation type="submission" date="2025-08" db="UniProtKB">
        <authorList>
            <consortium name="RefSeq"/>
        </authorList>
    </citation>
    <scope>IDENTIFICATION</scope>
    <source>
        <tissue evidence="7">Tentacle</tissue>
    </source>
</reference>
<comment type="subcellular location">
    <subcellularLocation>
        <location evidence="1">Cytoplasm</location>
    </subcellularLocation>
</comment>
<keyword evidence="4" id="KW-0677">Repeat</keyword>
<dbReference type="Proteomes" id="UP000515163">
    <property type="component" value="Unplaced"/>
</dbReference>
<dbReference type="InterPro" id="IPR036873">
    <property type="entry name" value="Rhodanese-like_dom_sf"/>
</dbReference>